<dbReference type="PANTHER" id="PTHR31008:SF5">
    <property type="entry name" value="EXPRESSED PROTEIN"/>
    <property type="match status" value="1"/>
</dbReference>
<feature type="compositionally biased region" description="Basic and acidic residues" evidence="1">
    <location>
        <begin position="424"/>
        <end position="435"/>
    </location>
</feature>
<feature type="compositionally biased region" description="Polar residues" evidence="1">
    <location>
        <begin position="595"/>
        <end position="606"/>
    </location>
</feature>
<feature type="compositionally biased region" description="Low complexity" evidence="1">
    <location>
        <begin position="625"/>
        <end position="648"/>
    </location>
</feature>
<name>A0A6V7PDK2_ANACO</name>
<feature type="compositionally biased region" description="Basic and acidic residues" evidence="1">
    <location>
        <begin position="387"/>
        <end position="401"/>
    </location>
</feature>
<feature type="compositionally biased region" description="Acidic residues" evidence="1">
    <location>
        <begin position="353"/>
        <end position="363"/>
    </location>
</feature>
<accession>A0A6V7PDK2</accession>
<gene>
    <name evidence="2" type="ORF">CB5_LOCUS12122</name>
</gene>
<protein>
    <recommendedName>
        <fullName evidence="3">COP1-interacting protein 7</fullName>
    </recommendedName>
</protein>
<evidence type="ECO:0008006" key="3">
    <source>
        <dbReference type="Google" id="ProtNLM"/>
    </source>
</evidence>
<sequence>MEGEIDVNAKLDYASFQISSTQNRYEVVICSKGRTEKLASGSLDQLSQYLLEAKQFQSDSSNGTFILEPKRALRGSSWFNNPPLQCRFLHIVGSPEALLSASGTVSEMSQLEETRKFHLSLYSKDDLNHVDVGLAGTCGLLKDIRVTEQMRGETISSDATKNELLQALELRLTALKEDMVTSLNRAAGSILSTKHISDLIAFSQHFGAMELRNLLANYLAMISTNQPAELSRGPLQLSYDSKEMNEYPLETSQSYSQAGNAEHVVISPAKLAQVERMSPTESGESSDWSDEDQRAVERSRSFVRTAPHRRSASPMRRIQIGRSGSRRSTALTIKSLNLFPARERISINRDTDGDNENGDEEFELSTKKPESTVRMMSVRDAISLFESKQKDQSSDTQKRASGDASNSTNKSVLRRWSAGTSDSLAHRSQERRLDAASESTSFNLLPEEEEKKVVEVNVESAAPENSLDPPEIVKSQVDICPPISSPMDLVNSQQEEIGGRSTGSAEWNRQREAELNQMLMKMMESQPGKHRDINEIFDEPKGDFYAPYKEKRDEKLKAESVGKQATKEARNKVLQKTLGQRKAETAIKKDDTTRKNISLTHSQRAWRNSAPPVLSTKEASKTAAPRRPSLNSPLPPAARSSRSSVPSPKSMGVQPHKSYTGSISTRLKKTQTSPSSVQPSPKAERSTQQVKAKRGTLTHNKPAIEGRGDPKLSAGTKSRNAKTVNKPALDYDSNATANPKFSSRVTKKSSGIPVEQKTLLRKGAGTGPAVSPSLGKSKDS</sequence>
<feature type="compositionally biased region" description="Low complexity" evidence="1">
    <location>
        <begin position="670"/>
        <end position="681"/>
    </location>
</feature>
<feature type="compositionally biased region" description="Basic and acidic residues" evidence="1">
    <location>
        <begin position="548"/>
        <end position="571"/>
    </location>
</feature>
<dbReference type="EMBL" id="LR862147">
    <property type="protein sequence ID" value="CAD1828911.1"/>
    <property type="molecule type" value="Genomic_DNA"/>
</dbReference>
<proteinExistence type="predicted"/>
<feature type="region of interest" description="Disordered" evidence="1">
    <location>
        <begin position="385"/>
        <end position="441"/>
    </location>
</feature>
<evidence type="ECO:0000256" key="1">
    <source>
        <dbReference type="SAM" id="MobiDB-lite"/>
    </source>
</evidence>
<feature type="compositionally biased region" description="Basic and acidic residues" evidence="1">
    <location>
        <begin position="291"/>
        <end position="300"/>
    </location>
</feature>
<feature type="compositionally biased region" description="Low complexity" evidence="1">
    <location>
        <begin position="316"/>
        <end position="326"/>
    </location>
</feature>
<feature type="region of interest" description="Disordered" evidence="1">
    <location>
        <begin position="548"/>
        <end position="780"/>
    </location>
</feature>
<feature type="compositionally biased region" description="Basic and acidic residues" evidence="1">
    <location>
        <begin position="581"/>
        <end position="594"/>
    </location>
</feature>
<feature type="region of interest" description="Disordered" evidence="1">
    <location>
        <begin position="347"/>
        <end position="371"/>
    </location>
</feature>
<feature type="region of interest" description="Disordered" evidence="1">
    <location>
        <begin position="273"/>
        <end position="326"/>
    </location>
</feature>
<organism evidence="2">
    <name type="scientific">Ananas comosus var. bracteatus</name>
    <name type="common">red pineapple</name>
    <dbReference type="NCBI Taxonomy" id="296719"/>
    <lineage>
        <taxon>Eukaryota</taxon>
        <taxon>Viridiplantae</taxon>
        <taxon>Streptophyta</taxon>
        <taxon>Embryophyta</taxon>
        <taxon>Tracheophyta</taxon>
        <taxon>Spermatophyta</taxon>
        <taxon>Magnoliopsida</taxon>
        <taxon>Liliopsida</taxon>
        <taxon>Poales</taxon>
        <taxon>Bromeliaceae</taxon>
        <taxon>Bromelioideae</taxon>
        <taxon>Ananas</taxon>
    </lineage>
</organism>
<dbReference type="AlphaFoldDB" id="A0A6V7PDK2"/>
<reference evidence="2" key="1">
    <citation type="submission" date="2020-07" db="EMBL/GenBank/DDBJ databases">
        <authorList>
            <person name="Lin J."/>
        </authorList>
    </citation>
    <scope>NUCLEOTIDE SEQUENCE</scope>
</reference>
<feature type="compositionally biased region" description="Polar residues" evidence="1">
    <location>
        <begin position="733"/>
        <end position="744"/>
    </location>
</feature>
<evidence type="ECO:0000313" key="2">
    <source>
        <dbReference type="EMBL" id="CAD1828911.1"/>
    </source>
</evidence>
<dbReference type="PANTHER" id="PTHR31008">
    <property type="entry name" value="COP1-INTERACTING PROTEIN-RELATED"/>
    <property type="match status" value="1"/>
</dbReference>